<dbReference type="EMBL" id="JACHLP010000009">
    <property type="protein sequence ID" value="MBB4845457.1"/>
    <property type="molecule type" value="Genomic_DNA"/>
</dbReference>
<protein>
    <recommendedName>
        <fullName evidence="4">Exopolysaccharide synthesis protein ExoD</fullName>
    </recommendedName>
</protein>
<keyword evidence="1" id="KW-1133">Transmembrane helix</keyword>
<evidence type="ECO:0008006" key="4">
    <source>
        <dbReference type="Google" id="ProtNLM"/>
    </source>
</evidence>
<dbReference type="PANTHER" id="PTHR41795:SF1">
    <property type="entry name" value="EXOPOLYSACCHARIDE SYNTHESIS PROTEIN"/>
    <property type="match status" value="1"/>
</dbReference>
<dbReference type="RefSeq" id="WP_184303467.1">
    <property type="nucleotide sequence ID" value="NZ_JACHLP010000009.1"/>
</dbReference>
<keyword evidence="1" id="KW-0472">Membrane</keyword>
<comment type="caution">
    <text evidence="2">The sequence shown here is derived from an EMBL/GenBank/DDBJ whole genome shotgun (WGS) entry which is preliminary data.</text>
</comment>
<evidence type="ECO:0000256" key="1">
    <source>
        <dbReference type="SAM" id="Phobius"/>
    </source>
</evidence>
<dbReference type="Proteomes" id="UP000562027">
    <property type="component" value="Unassembled WGS sequence"/>
</dbReference>
<accession>A0A840LJJ9</accession>
<feature type="transmembrane region" description="Helical" evidence="1">
    <location>
        <begin position="44"/>
        <end position="73"/>
    </location>
</feature>
<name>A0A840LJJ9_9BURK</name>
<evidence type="ECO:0000313" key="3">
    <source>
        <dbReference type="Proteomes" id="UP000562027"/>
    </source>
</evidence>
<organism evidence="2 3">
    <name type="scientific">Roseateles oligotrophus</name>
    <dbReference type="NCBI Taxonomy" id="1769250"/>
    <lineage>
        <taxon>Bacteria</taxon>
        <taxon>Pseudomonadati</taxon>
        <taxon>Pseudomonadota</taxon>
        <taxon>Betaproteobacteria</taxon>
        <taxon>Burkholderiales</taxon>
        <taxon>Sphaerotilaceae</taxon>
        <taxon>Roseateles</taxon>
    </lineage>
</organism>
<evidence type="ECO:0000313" key="2">
    <source>
        <dbReference type="EMBL" id="MBB4845457.1"/>
    </source>
</evidence>
<reference evidence="2 3" key="1">
    <citation type="submission" date="2020-08" db="EMBL/GenBank/DDBJ databases">
        <title>Functional genomics of gut bacteria from endangered species of beetles.</title>
        <authorList>
            <person name="Carlos-Shanley C."/>
        </authorList>
    </citation>
    <scope>NUCLEOTIDE SEQUENCE [LARGE SCALE GENOMIC DNA]</scope>
    <source>
        <strain evidence="2 3">S00239</strain>
    </source>
</reference>
<gene>
    <name evidence="2" type="ORF">HNP55_004007</name>
</gene>
<feature type="transmembrane region" description="Helical" evidence="1">
    <location>
        <begin position="170"/>
        <end position="195"/>
    </location>
</feature>
<dbReference type="PANTHER" id="PTHR41795">
    <property type="entry name" value="EXOPOLYSACCHARIDE SYNTHESIS PROTEIN"/>
    <property type="match status" value="1"/>
</dbReference>
<proteinExistence type="predicted"/>
<dbReference type="AlphaFoldDB" id="A0A840LJJ9"/>
<keyword evidence="3" id="KW-1185">Reference proteome</keyword>
<dbReference type="InterPro" id="IPR010331">
    <property type="entry name" value="ExoD"/>
</dbReference>
<dbReference type="Pfam" id="PF06055">
    <property type="entry name" value="ExoD"/>
    <property type="match status" value="1"/>
</dbReference>
<keyword evidence="1" id="KW-0812">Transmembrane</keyword>
<feature type="transmembrane region" description="Helical" evidence="1">
    <location>
        <begin position="132"/>
        <end position="150"/>
    </location>
</feature>
<sequence>MSKQLAEVFSRAAQAHVDTAQRPAPQQLSLPDLLHLHGEASAAVLLLLMAVLSVMPMAGVGTLLSFVIFVIAWRWSSQLDGSIVPERLGRVRLNALWSRRCLRFLAWMYGLSDRLMKARWTWTSHSRTHAGWRVWIALMGLLILLPLPLGNVLPSLSLVLLSLGWMFRDGLALLASALVGSGAVAFALLTGHVLLDIARRVQAWAGGLL</sequence>